<dbReference type="RefSeq" id="WP_345278467.1">
    <property type="nucleotide sequence ID" value="NZ_BAABAJ010000002.1"/>
</dbReference>
<feature type="compositionally biased region" description="Low complexity" evidence="1">
    <location>
        <begin position="172"/>
        <end position="184"/>
    </location>
</feature>
<dbReference type="InterPro" id="IPR001387">
    <property type="entry name" value="Cro/C1-type_HTH"/>
</dbReference>
<gene>
    <name evidence="3" type="ORF">GCM10022244_06340</name>
</gene>
<evidence type="ECO:0000256" key="1">
    <source>
        <dbReference type="SAM" id="MobiDB-lite"/>
    </source>
</evidence>
<feature type="region of interest" description="Disordered" evidence="1">
    <location>
        <begin position="240"/>
        <end position="264"/>
    </location>
</feature>
<sequence length="377" mass="37562">MPGWKPLPEELAPEIRAFTERMRRLIDRSGLGVLAVAERTGHDRATWEAYLRADRPVPRSAVLALADVTGADAGALAADAEHAERAWRRAGTGATPEPGPDPEDGGGTRPAPAAPVAYRPAAPAPAVPDGASAFRDDGDGGGDPGGGGQAGGGQDHTLRIRRVDGDLPLTPAPGTGAARRAGGPPRTPVTHAEPPPRDRPPVRTPLTRSRAALLHATGIVGAGLVVTAALLLVDLGGGGADDKRAATAPPTRATTPPPTAVTPLPAGATCAGPSCSGQDPEALGCGGPLATTVARTTVGGARVEVRHSPTCRAAWARISGAAPGDTVTVEAAGVTRRATLPAGTDTDAYTPMVPVAAGGEARACAALADGRAGCTPG</sequence>
<feature type="compositionally biased region" description="Low complexity" evidence="1">
    <location>
        <begin position="109"/>
        <end position="121"/>
    </location>
</feature>
<dbReference type="Pfam" id="PF10901">
    <property type="entry name" value="DUF2690"/>
    <property type="match status" value="1"/>
</dbReference>
<feature type="transmembrane region" description="Helical" evidence="2">
    <location>
        <begin position="212"/>
        <end position="233"/>
    </location>
</feature>
<dbReference type="Proteomes" id="UP001501000">
    <property type="component" value="Unassembled WGS sequence"/>
</dbReference>
<dbReference type="Pfam" id="PF13560">
    <property type="entry name" value="HTH_31"/>
    <property type="match status" value="1"/>
</dbReference>
<keyword evidence="4" id="KW-1185">Reference proteome</keyword>
<accession>A0ABP7LGD6</accession>
<evidence type="ECO:0008006" key="5">
    <source>
        <dbReference type="Google" id="ProtNLM"/>
    </source>
</evidence>
<reference evidence="4" key="1">
    <citation type="journal article" date="2019" name="Int. J. Syst. Evol. Microbiol.">
        <title>The Global Catalogue of Microorganisms (GCM) 10K type strain sequencing project: providing services to taxonomists for standard genome sequencing and annotation.</title>
        <authorList>
            <consortium name="The Broad Institute Genomics Platform"/>
            <consortium name="The Broad Institute Genome Sequencing Center for Infectious Disease"/>
            <person name="Wu L."/>
            <person name="Ma J."/>
        </authorList>
    </citation>
    <scope>NUCLEOTIDE SEQUENCE [LARGE SCALE GENOMIC DNA]</scope>
    <source>
        <strain evidence="4">JCM 16956</strain>
    </source>
</reference>
<feature type="region of interest" description="Disordered" evidence="1">
    <location>
        <begin position="76"/>
        <end position="204"/>
    </location>
</feature>
<evidence type="ECO:0000313" key="4">
    <source>
        <dbReference type="Proteomes" id="UP001501000"/>
    </source>
</evidence>
<name>A0ABP7LGD6_9ACTN</name>
<protein>
    <recommendedName>
        <fullName evidence="5">HTH cro/C1-type domain-containing protein</fullName>
    </recommendedName>
</protein>
<organism evidence="3 4">
    <name type="scientific">Streptomyces gulbargensis</name>
    <dbReference type="NCBI Taxonomy" id="364901"/>
    <lineage>
        <taxon>Bacteria</taxon>
        <taxon>Bacillati</taxon>
        <taxon>Actinomycetota</taxon>
        <taxon>Actinomycetes</taxon>
        <taxon>Kitasatosporales</taxon>
        <taxon>Streptomycetaceae</taxon>
        <taxon>Streptomyces</taxon>
    </lineage>
</organism>
<dbReference type="CDD" id="cd00093">
    <property type="entry name" value="HTH_XRE"/>
    <property type="match status" value="1"/>
</dbReference>
<dbReference type="EMBL" id="BAABAJ010000002">
    <property type="protein sequence ID" value="GAA3898878.1"/>
    <property type="molecule type" value="Genomic_DNA"/>
</dbReference>
<dbReference type="InterPro" id="IPR021224">
    <property type="entry name" value="DUF2690"/>
</dbReference>
<feature type="compositionally biased region" description="Basic and acidic residues" evidence="1">
    <location>
        <begin position="156"/>
        <end position="165"/>
    </location>
</feature>
<feature type="compositionally biased region" description="Gly residues" evidence="1">
    <location>
        <begin position="141"/>
        <end position="154"/>
    </location>
</feature>
<proteinExistence type="predicted"/>
<keyword evidence="2" id="KW-0812">Transmembrane</keyword>
<keyword evidence="2" id="KW-1133">Transmembrane helix</keyword>
<comment type="caution">
    <text evidence="3">The sequence shown here is derived from an EMBL/GenBank/DDBJ whole genome shotgun (WGS) entry which is preliminary data.</text>
</comment>
<keyword evidence="2" id="KW-0472">Membrane</keyword>
<evidence type="ECO:0000313" key="3">
    <source>
        <dbReference type="EMBL" id="GAA3898878.1"/>
    </source>
</evidence>
<evidence type="ECO:0000256" key="2">
    <source>
        <dbReference type="SAM" id="Phobius"/>
    </source>
</evidence>